<reference evidence="2 3" key="1">
    <citation type="submission" date="2023-07" db="EMBL/GenBank/DDBJ databases">
        <title>Closed genome sequence of Methanimicrococcus sp. Es2.</title>
        <authorList>
            <person name="Protasov E."/>
            <person name="Platt K."/>
            <person name="Reeh H."/>
            <person name="Poehlein A."/>
            <person name="Daniel R."/>
            <person name="Brune A."/>
        </authorList>
    </citation>
    <scope>NUCLEOTIDE SEQUENCE [LARGE SCALE GENOMIC DNA]</scope>
    <source>
        <strain evidence="2 3">Es2</strain>
    </source>
</reference>
<dbReference type="AlphaFoldDB" id="A0AA96VH92"/>
<keyword evidence="1" id="KW-0472">Membrane</keyword>
<keyword evidence="1" id="KW-0812">Transmembrane</keyword>
<dbReference type="Proteomes" id="UP001302662">
    <property type="component" value="Chromosome"/>
</dbReference>
<proteinExistence type="predicted"/>
<sequence>MNFMFGYYNSVNGGFVFFGFYILSTTYLAGL</sequence>
<evidence type="ECO:0000256" key="1">
    <source>
        <dbReference type="SAM" id="Phobius"/>
    </source>
</evidence>
<organism evidence="2 3">
    <name type="scientific">Methanimicrococcus stummii</name>
    <dbReference type="NCBI Taxonomy" id="3028294"/>
    <lineage>
        <taxon>Archaea</taxon>
        <taxon>Methanobacteriati</taxon>
        <taxon>Methanobacteriota</taxon>
        <taxon>Stenosarchaea group</taxon>
        <taxon>Methanomicrobia</taxon>
        <taxon>Methanosarcinales</taxon>
        <taxon>Methanosarcinaceae</taxon>
        <taxon>Methanimicrococcus</taxon>
    </lineage>
</organism>
<keyword evidence="1" id="KW-1133">Transmembrane helix</keyword>
<name>A0AA96VH92_9EURY</name>
<dbReference type="EMBL" id="CP131062">
    <property type="protein sequence ID" value="WNY28201.1"/>
    <property type="molecule type" value="Genomic_DNA"/>
</dbReference>
<evidence type="ECO:0000313" key="3">
    <source>
        <dbReference type="Proteomes" id="UP001302662"/>
    </source>
</evidence>
<protein>
    <submittedName>
        <fullName evidence="2">Uncharacterized protein</fullName>
    </submittedName>
</protein>
<keyword evidence="3" id="KW-1185">Reference proteome</keyword>
<evidence type="ECO:0000313" key="2">
    <source>
        <dbReference type="EMBL" id="WNY28201.1"/>
    </source>
</evidence>
<accession>A0AA96VH92</accession>
<gene>
    <name evidence="2" type="ORF">MmiEs2_03850</name>
</gene>
<dbReference type="KEGG" id="mees:MmiEs2_03850"/>
<feature type="transmembrane region" description="Helical" evidence="1">
    <location>
        <begin position="6"/>
        <end position="29"/>
    </location>
</feature>